<evidence type="ECO:0000256" key="2">
    <source>
        <dbReference type="SAM" id="Phobius"/>
    </source>
</evidence>
<name>A0A6J4M115_9ACTN</name>
<dbReference type="Pfam" id="PF12679">
    <property type="entry name" value="ABC2_membrane_2"/>
    <property type="match status" value="1"/>
</dbReference>
<dbReference type="GO" id="GO:0140359">
    <property type="term" value="F:ABC-type transporter activity"/>
    <property type="evidence" value="ECO:0007669"/>
    <property type="project" value="InterPro"/>
</dbReference>
<evidence type="ECO:0000313" key="3">
    <source>
        <dbReference type="EMBL" id="CAA9343373.1"/>
    </source>
</evidence>
<keyword evidence="2" id="KW-0472">Membrane</keyword>
<gene>
    <name evidence="3" type="ORF">AVDCRST_MAG07-2777</name>
</gene>
<dbReference type="EMBL" id="CADCUB010000120">
    <property type="protein sequence ID" value="CAA9343373.1"/>
    <property type="molecule type" value="Genomic_DNA"/>
</dbReference>
<organism evidence="3">
    <name type="scientific">uncultured Frankineae bacterium</name>
    <dbReference type="NCBI Taxonomy" id="437475"/>
    <lineage>
        <taxon>Bacteria</taxon>
        <taxon>Bacillati</taxon>
        <taxon>Actinomycetota</taxon>
        <taxon>Actinomycetes</taxon>
        <taxon>Frankiales</taxon>
        <taxon>environmental samples</taxon>
    </lineage>
</organism>
<evidence type="ECO:0000256" key="1">
    <source>
        <dbReference type="SAM" id="MobiDB-lite"/>
    </source>
</evidence>
<protein>
    <submittedName>
        <fullName evidence="3">Uncharacterized protein</fullName>
    </submittedName>
</protein>
<feature type="transmembrane region" description="Helical" evidence="2">
    <location>
        <begin position="323"/>
        <end position="344"/>
    </location>
</feature>
<keyword evidence="2" id="KW-0812">Transmembrane</keyword>
<feature type="transmembrane region" description="Helical" evidence="2">
    <location>
        <begin position="224"/>
        <end position="246"/>
    </location>
</feature>
<feature type="transmembrane region" description="Helical" evidence="2">
    <location>
        <begin position="253"/>
        <end position="273"/>
    </location>
</feature>
<dbReference type="GO" id="GO:0005886">
    <property type="term" value="C:plasma membrane"/>
    <property type="evidence" value="ECO:0007669"/>
    <property type="project" value="UniProtKB-SubCell"/>
</dbReference>
<accession>A0A6J4M115</accession>
<feature type="region of interest" description="Disordered" evidence="1">
    <location>
        <begin position="1"/>
        <end position="25"/>
    </location>
</feature>
<feature type="transmembrane region" description="Helical" evidence="2">
    <location>
        <begin position="134"/>
        <end position="157"/>
    </location>
</feature>
<dbReference type="AlphaFoldDB" id="A0A6J4M115"/>
<reference evidence="3" key="1">
    <citation type="submission" date="2020-02" db="EMBL/GenBank/DDBJ databases">
        <authorList>
            <person name="Meier V. D."/>
        </authorList>
    </citation>
    <scope>NUCLEOTIDE SEQUENCE</scope>
    <source>
        <strain evidence="3">AVDCRST_MAG07</strain>
    </source>
</reference>
<sequence>MTATLQTETSGAPAPAAPPPRGSLLRAEGHRMRSRRFIRVLVLLGLLGFAGLLAVASTQFAAPSAAGQAEAQAELERVLAESQVFYEQCLTSTDLPEGTSPEQFCGPRPTVESMGGPEQFVDERPFVLGEDGPAGAAVVAAATAAFAFLVGATWIGAEWSTRSIVALLFWEPRRVKVMLAKTTVLALTIAVLAAATQAVWAVAARVLAETRGTVDAPPGFWRELAAAGGRSVLLAVLVALLGFALANLIRNTAAALGAGFVYVVVVENAVRALRPAWQEWLLTTNAAALVLEGGTSFLLFSEGVTDRNGVFSVTEREVVVGNLQGGLVLTAVTLLVLGLGIVLFSRRDLD</sequence>
<feature type="transmembrane region" description="Helical" evidence="2">
    <location>
        <begin position="178"/>
        <end position="204"/>
    </location>
</feature>
<feature type="transmembrane region" description="Helical" evidence="2">
    <location>
        <begin position="40"/>
        <end position="62"/>
    </location>
</feature>
<keyword evidence="2" id="KW-1133">Transmembrane helix</keyword>
<proteinExistence type="predicted"/>